<evidence type="ECO:0000259" key="2">
    <source>
        <dbReference type="Pfam" id="PF14372"/>
    </source>
</evidence>
<comment type="caution">
    <text evidence="3">The sequence shown here is derived from an EMBL/GenBank/DDBJ whole genome shotgun (WGS) entry which is preliminary data.</text>
</comment>
<accession>A0ABU6TC11</accession>
<name>A0ABU6TC11_9FABA</name>
<gene>
    <name evidence="3" type="ORF">PIB30_116680</name>
</gene>
<dbReference type="Proteomes" id="UP001341840">
    <property type="component" value="Unassembled WGS sequence"/>
</dbReference>
<dbReference type="InterPro" id="IPR008906">
    <property type="entry name" value="HATC_C_dom"/>
</dbReference>
<dbReference type="PANTHER" id="PTHR23272:SF166">
    <property type="entry name" value="ZINC FINGER BED DOMAIN-CONTAINING PROTEIN RICESLEEPER 2-LIKE ISOFORM X1"/>
    <property type="match status" value="1"/>
</dbReference>
<feature type="domain" description="hAT-like transposase RNase-H fold" evidence="2">
    <location>
        <begin position="2"/>
        <end position="101"/>
    </location>
</feature>
<dbReference type="Pfam" id="PF05699">
    <property type="entry name" value="Dimer_Tnp_hAT"/>
    <property type="match status" value="1"/>
</dbReference>
<dbReference type="SUPFAM" id="SSF53098">
    <property type="entry name" value="Ribonuclease H-like"/>
    <property type="match status" value="1"/>
</dbReference>
<protein>
    <submittedName>
        <fullName evidence="3">Uncharacterized protein</fullName>
    </submittedName>
</protein>
<dbReference type="Pfam" id="PF14372">
    <property type="entry name" value="hAT-like_RNase-H"/>
    <property type="match status" value="1"/>
</dbReference>
<evidence type="ECO:0000313" key="3">
    <source>
        <dbReference type="EMBL" id="MED6145766.1"/>
    </source>
</evidence>
<dbReference type="PANTHER" id="PTHR23272">
    <property type="entry name" value="BED FINGER-RELATED"/>
    <property type="match status" value="1"/>
</dbReference>
<reference evidence="3 4" key="1">
    <citation type="journal article" date="2023" name="Plants (Basel)">
        <title>Bridging the Gap: Combining Genomics and Transcriptomics Approaches to Understand Stylosanthes scabra, an Orphan Legume from the Brazilian Caatinga.</title>
        <authorList>
            <person name="Ferreira-Neto J.R.C."/>
            <person name="da Silva M.D."/>
            <person name="Binneck E."/>
            <person name="de Melo N.F."/>
            <person name="da Silva R.H."/>
            <person name="de Melo A.L.T.M."/>
            <person name="Pandolfi V."/>
            <person name="Bustamante F.O."/>
            <person name="Brasileiro-Vidal A.C."/>
            <person name="Benko-Iseppon A.M."/>
        </authorList>
    </citation>
    <scope>NUCLEOTIDE SEQUENCE [LARGE SCALE GENOMIC DNA]</scope>
    <source>
        <tissue evidence="3">Leaves</tissue>
    </source>
</reference>
<dbReference type="InterPro" id="IPR012337">
    <property type="entry name" value="RNaseH-like_sf"/>
</dbReference>
<proteinExistence type="predicted"/>
<evidence type="ECO:0000259" key="1">
    <source>
        <dbReference type="Pfam" id="PF05699"/>
    </source>
</evidence>
<organism evidence="3 4">
    <name type="scientific">Stylosanthes scabra</name>
    <dbReference type="NCBI Taxonomy" id="79078"/>
    <lineage>
        <taxon>Eukaryota</taxon>
        <taxon>Viridiplantae</taxon>
        <taxon>Streptophyta</taxon>
        <taxon>Embryophyta</taxon>
        <taxon>Tracheophyta</taxon>
        <taxon>Spermatophyta</taxon>
        <taxon>Magnoliopsida</taxon>
        <taxon>eudicotyledons</taxon>
        <taxon>Gunneridae</taxon>
        <taxon>Pentapetalae</taxon>
        <taxon>rosids</taxon>
        <taxon>fabids</taxon>
        <taxon>Fabales</taxon>
        <taxon>Fabaceae</taxon>
        <taxon>Papilionoideae</taxon>
        <taxon>50 kb inversion clade</taxon>
        <taxon>dalbergioids sensu lato</taxon>
        <taxon>Dalbergieae</taxon>
        <taxon>Pterocarpus clade</taxon>
        <taxon>Stylosanthes</taxon>
    </lineage>
</organism>
<sequence length="279" mass="32680">MSDQAYPTSNLYFMQVWRIKCLLKENANSPDEVIREMVRPMQYKFDKYWEEYSMILSLGAVLDARIKFQLLNHCFNRVDSLSSQEKVTKVKKKLYLLFQEYTKFKSQNNVSSSNPRLQSAPWSFSKVNVIGTIAILDELKNLDFQFENENSKSSLNIYLDEHVLHMNTYDKMDILQYWMTQSHRFPDLSILACDLLSIPITTIASESAFSIGAHILNKYRNCLLHKNMEALMCARSWIRGFDFEDEGEKINMNLETYDSNASCNRYVCIIIVTTNLWDL</sequence>
<dbReference type="InterPro" id="IPR025525">
    <property type="entry name" value="hAT-like_transposase_RNase-H"/>
</dbReference>
<feature type="domain" description="HAT C-terminal dimerisation" evidence="1">
    <location>
        <begin position="155"/>
        <end position="238"/>
    </location>
</feature>
<evidence type="ECO:0000313" key="4">
    <source>
        <dbReference type="Proteomes" id="UP001341840"/>
    </source>
</evidence>
<keyword evidence="4" id="KW-1185">Reference proteome</keyword>
<dbReference type="EMBL" id="JASCZI010090732">
    <property type="protein sequence ID" value="MED6145766.1"/>
    <property type="molecule type" value="Genomic_DNA"/>
</dbReference>